<evidence type="ECO:0000259" key="2">
    <source>
        <dbReference type="Pfam" id="PF00326"/>
    </source>
</evidence>
<dbReference type="InterPro" id="IPR002469">
    <property type="entry name" value="Peptidase_S9B_N"/>
</dbReference>
<dbReference type="AlphaFoldDB" id="A0A5B9EGZ4"/>
<feature type="domain" description="Peptidase S9 prolyl oligopeptidase catalytic" evidence="2">
    <location>
        <begin position="558"/>
        <end position="756"/>
    </location>
</feature>
<evidence type="ECO:0000259" key="3">
    <source>
        <dbReference type="Pfam" id="PF00930"/>
    </source>
</evidence>
<dbReference type="SUPFAM" id="SSF53474">
    <property type="entry name" value="alpha/beta-Hydrolases"/>
    <property type="match status" value="1"/>
</dbReference>
<dbReference type="GO" id="GO:0006508">
    <property type="term" value="P:proteolysis"/>
    <property type="evidence" value="ECO:0007669"/>
    <property type="project" value="InterPro"/>
</dbReference>
<evidence type="ECO:0000313" key="4">
    <source>
        <dbReference type="EMBL" id="QEE31089.1"/>
    </source>
</evidence>
<dbReference type="PANTHER" id="PTHR11731">
    <property type="entry name" value="PROTEASE FAMILY S9B,C DIPEPTIDYL-PEPTIDASE IV-RELATED"/>
    <property type="match status" value="1"/>
</dbReference>
<dbReference type="Gene3D" id="2.140.10.30">
    <property type="entry name" value="Dipeptidylpeptidase IV, N-terminal domain"/>
    <property type="match status" value="1"/>
</dbReference>
<feature type="domain" description="Dipeptidylpeptidase IV N-terminal" evidence="3">
    <location>
        <begin position="152"/>
        <end position="472"/>
    </location>
</feature>
<dbReference type="InterPro" id="IPR001375">
    <property type="entry name" value="Peptidase_S9_cat"/>
</dbReference>
<feature type="signal peptide" evidence="1">
    <location>
        <begin position="1"/>
        <end position="20"/>
    </location>
</feature>
<keyword evidence="5" id="KW-1185">Reference proteome</keyword>
<dbReference type="OrthoDB" id="9812921at2"/>
<proteinExistence type="predicted"/>
<dbReference type="InterPro" id="IPR029058">
    <property type="entry name" value="AB_hydrolase_fold"/>
</dbReference>
<organism evidence="4 5">
    <name type="scientific">Terriglobus albidus</name>
    <dbReference type="NCBI Taxonomy" id="1592106"/>
    <lineage>
        <taxon>Bacteria</taxon>
        <taxon>Pseudomonadati</taxon>
        <taxon>Acidobacteriota</taxon>
        <taxon>Terriglobia</taxon>
        <taxon>Terriglobales</taxon>
        <taxon>Acidobacteriaceae</taxon>
        <taxon>Terriglobus</taxon>
    </lineage>
</organism>
<dbReference type="Pfam" id="PF00930">
    <property type="entry name" value="DPPIV_N"/>
    <property type="match status" value="1"/>
</dbReference>
<dbReference type="Pfam" id="PF00326">
    <property type="entry name" value="Peptidase_S9"/>
    <property type="match status" value="1"/>
</dbReference>
<name>A0A5B9EGZ4_9BACT</name>
<dbReference type="KEGG" id="talb:FTW19_25625"/>
<feature type="chain" id="PRO_5022977235" evidence="1">
    <location>
        <begin position="21"/>
        <end position="774"/>
    </location>
</feature>
<sequence>MRLSVHSGAFLCVLSTVALAQQGRVYTDADYAAAEQRLSYNVNPLVYHQVNRVEWMKDGRFWYRDVGPEGAEFFVVDAKGAKSPAFDAKKVAASVSGLLKRPVDAARLQVSSLEEGSDGKSLEIGVQGGKFLCQKADWSCTTITAPAGGAPAARKSPEALSPDGSQAAFIRDWNLWVRDVKSGGEKQLTTDGVKDYGYATDNAGWTHSDSPILVWSPDGKKIATFQQDQRKTGDMYLVSTQMGHPKLEQWKYPLPGDKDVTMIERVLIDVPTAKVLRLKMEPDQHRSTNCDDVSCRGGSGWDDVQWGGDCKTLGFVSTSRDHKSATFRIADVETGEVRTVMNETVKTYFESGHAAVDWKYLPKSNELLWFSQRSDWGHLYLYDLKTGAVKSQVTTGEWNVYTVPKVDEEKRVIYFTGMGREKGDPYFHYFYKIGFDGKGLKLLTPETADHNITLSKDGKLFVDTFSTADTPTATVLRDGDGKQVAEIAKADISKLTGWLAPTPITVKARDGKTDLYGYLYKPVNLDPSKKYPVIDYIYPGPQTGSCGGRNFAAARGDNQSLAQLGFVVVCIDGMGTPWRSKTFQDTWYGQMGDNTLPDQVAGIKELAAKNSWMDLDRVGIWGHSGGGNATADAMFAYPDFFKVGISESGNHDNRLYEDDWGERYQGMLETSPDGKTSNYDNQSNITLAKNLKGKLLLAHGTMDDNVPPYETLMVVDALIKANKTFDLLLIPNAHHGYADASRYMMRRRWDYFVTNLMGATPPAEYKMSTKPDVF</sequence>
<dbReference type="EMBL" id="CP042806">
    <property type="protein sequence ID" value="QEE31089.1"/>
    <property type="molecule type" value="Genomic_DNA"/>
</dbReference>
<accession>A0A5B9EGZ4</accession>
<dbReference type="GO" id="GO:0008236">
    <property type="term" value="F:serine-type peptidase activity"/>
    <property type="evidence" value="ECO:0007669"/>
    <property type="project" value="InterPro"/>
</dbReference>
<reference evidence="4 5" key="1">
    <citation type="submission" date="2019-08" db="EMBL/GenBank/DDBJ databases">
        <title>Complete genome sequence of Terriglobus albidus strain ORNL.</title>
        <authorList>
            <person name="Podar M."/>
        </authorList>
    </citation>
    <scope>NUCLEOTIDE SEQUENCE [LARGE SCALE GENOMIC DNA]</scope>
    <source>
        <strain evidence="4 5">ORNL</strain>
    </source>
</reference>
<dbReference type="SUPFAM" id="SSF82171">
    <property type="entry name" value="DPP6 N-terminal domain-like"/>
    <property type="match status" value="1"/>
</dbReference>
<evidence type="ECO:0000256" key="1">
    <source>
        <dbReference type="SAM" id="SignalP"/>
    </source>
</evidence>
<dbReference type="RefSeq" id="WP_147650383.1">
    <property type="nucleotide sequence ID" value="NZ_CP042806.1"/>
</dbReference>
<dbReference type="Gene3D" id="3.40.50.1820">
    <property type="entry name" value="alpha/beta hydrolase"/>
    <property type="match status" value="1"/>
</dbReference>
<protein>
    <submittedName>
        <fullName evidence="4">Prolyl oligopeptidase family serine peptidase</fullName>
    </submittedName>
</protein>
<keyword evidence="1" id="KW-0732">Signal</keyword>
<dbReference type="Proteomes" id="UP000321820">
    <property type="component" value="Chromosome"/>
</dbReference>
<dbReference type="InterPro" id="IPR050278">
    <property type="entry name" value="Serine_Prot_S9B/DPPIV"/>
</dbReference>
<gene>
    <name evidence="4" type="ORF">FTW19_25625</name>
</gene>
<dbReference type="PANTHER" id="PTHR11731:SF118">
    <property type="entry name" value="BLR1971 PROTEIN"/>
    <property type="match status" value="1"/>
</dbReference>
<evidence type="ECO:0000313" key="5">
    <source>
        <dbReference type="Proteomes" id="UP000321820"/>
    </source>
</evidence>